<sequence length="93" mass="10174">MGQSGRIQANHRQQKLLGQGSVVRAHRDEKISVNNGLRSTQTSLSENTLDSLVRVIFAGGEHPREQQPKASEAVLTRHNNNKEALLSSSSMGQ</sequence>
<evidence type="ECO:0000256" key="1">
    <source>
        <dbReference type="SAM" id="MobiDB-lite"/>
    </source>
</evidence>
<accession>A0A9P6NEC5</accession>
<protein>
    <submittedName>
        <fullName evidence="2">Uncharacterized protein</fullName>
    </submittedName>
</protein>
<dbReference type="AlphaFoldDB" id="A0A9P6NEC5"/>
<evidence type="ECO:0000313" key="3">
    <source>
        <dbReference type="Proteomes" id="UP000886653"/>
    </source>
</evidence>
<organism evidence="2 3">
    <name type="scientific">Cronartium quercuum f. sp. fusiforme G11</name>
    <dbReference type="NCBI Taxonomy" id="708437"/>
    <lineage>
        <taxon>Eukaryota</taxon>
        <taxon>Fungi</taxon>
        <taxon>Dikarya</taxon>
        <taxon>Basidiomycota</taxon>
        <taxon>Pucciniomycotina</taxon>
        <taxon>Pucciniomycetes</taxon>
        <taxon>Pucciniales</taxon>
        <taxon>Coleosporiaceae</taxon>
        <taxon>Cronartium</taxon>
    </lineage>
</organism>
<gene>
    <name evidence="2" type="ORF">CROQUDRAFT_97840</name>
</gene>
<comment type="caution">
    <text evidence="2">The sequence shown here is derived from an EMBL/GenBank/DDBJ whole genome shotgun (WGS) entry which is preliminary data.</text>
</comment>
<feature type="compositionally biased region" description="Polar residues" evidence="1">
    <location>
        <begin position="1"/>
        <end position="11"/>
    </location>
</feature>
<keyword evidence="3" id="KW-1185">Reference proteome</keyword>
<proteinExistence type="predicted"/>
<evidence type="ECO:0000313" key="2">
    <source>
        <dbReference type="EMBL" id="KAG0142175.1"/>
    </source>
</evidence>
<dbReference type="Proteomes" id="UP000886653">
    <property type="component" value="Unassembled WGS sequence"/>
</dbReference>
<dbReference type="EMBL" id="MU167357">
    <property type="protein sequence ID" value="KAG0142175.1"/>
    <property type="molecule type" value="Genomic_DNA"/>
</dbReference>
<reference evidence="2" key="1">
    <citation type="submission" date="2013-11" db="EMBL/GenBank/DDBJ databases">
        <title>Genome sequence of the fusiform rust pathogen reveals effectors for host alternation and coevolution with pine.</title>
        <authorList>
            <consortium name="DOE Joint Genome Institute"/>
            <person name="Smith K."/>
            <person name="Pendleton A."/>
            <person name="Kubisiak T."/>
            <person name="Anderson C."/>
            <person name="Salamov A."/>
            <person name="Aerts A."/>
            <person name="Riley R."/>
            <person name="Clum A."/>
            <person name="Lindquist E."/>
            <person name="Ence D."/>
            <person name="Campbell M."/>
            <person name="Kronenberg Z."/>
            <person name="Feau N."/>
            <person name="Dhillon B."/>
            <person name="Hamelin R."/>
            <person name="Burleigh J."/>
            <person name="Smith J."/>
            <person name="Yandell M."/>
            <person name="Nelson C."/>
            <person name="Grigoriev I."/>
            <person name="Davis J."/>
        </authorList>
    </citation>
    <scope>NUCLEOTIDE SEQUENCE</scope>
    <source>
        <strain evidence="2">G11</strain>
    </source>
</reference>
<name>A0A9P6NEC5_9BASI</name>
<feature type="region of interest" description="Disordered" evidence="1">
    <location>
        <begin position="1"/>
        <end position="23"/>
    </location>
</feature>
<feature type="region of interest" description="Disordered" evidence="1">
    <location>
        <begin position="61"/>
        <end position="93"/>
    </location>
</feature>